<feature type="compositionally biased region" description="Basic residues" evidence="1">
    <location>
        <begin position="1458"/>
        <end position="1469"/>
    </location>
</feature>
<feature type="compositionally biased region" description="Polar residues" evidence="1">
    <location>
        <begin position="966"/>
        <end position="981"/>
    </location>
</feature>
<feature type="compositionally biased region" description="Basic and acidic residues" evidence="1">
    <location>
        <begin position="614"/>
        <end position="634"/>
    </location>
</feature>
<feature type="compositionally biased region" description="Polar residues" evidence="1">
    <location>
        <begin position="34"/>
        <end position="57"/>
    </location>
</feature>
<accession>A0A6G1G6T8</accession>
<name>A0A6G1G6T8_9PEZI</name>
<organism evidence="2">
    <name type="scientific">Eremomyces bilateralis CBS 781.70</name>
    <dbReference type="NCBI Taxonomy" id="1392243"/>
    <lineage>
        <taxon>Eukaryota</taxon>
        <taxon>Fungi</taxon>
        <taxon>Dikarya</taxon>
        <taxon>Ascomycota</taxon>
        <taxon>Pezizomycotina</taxon>
        <taxon>Dothideomycetes</taxon>
        <taxon>Dothideomycetes incertae sedis</taxon>
        <taxon>Eremomycetales</taxon>
        <taxon>Eremomycetaceae</taxon>
        <taxon>Eremomyces</taxon>
    </lineage>
</organism>
<feature type="region of interest" description="Disordered" evidence="1">
    <location>
        <begin position="859"/>
        <end position="911"/>
    </location>
</feature>
<feature type="region of interest" description="Disordered" evidence="1">
    <location>
        <begin position="614"/>
        <end position="685"/>
    </location>
</feature>
<feature type="region of interest" description="Disordered" evidence="1">
    <location>
        <begin position="937"/>
        <end position="1014"/>
    </location>
</feature>
<feature type="region of interest" description="Disordered" evidence="1">
    <location>
        <begin position="311"/>
        <end position="368"/>
    </location>
</feature>
<evidence type="ECO:0000313" key="4">
    <source>
        <dbReference type="RefSeq" id="XP_033535389.1"/>
    </source>
</evidence>
<reference evidence="4" key="3">
    <citation type="submission" date="2025-04" db="UniProtKB">
        <authorList>
            <consortium name="RefSeq"/>
        </authorList>
    </citation>
    <scope>IDENTIFICATION</scope>
    <source>
        <strain evidence="4">CBS 781.70</strain>
    </source>
</reference>
<feature type="region of interest" description="Disordered" evidence="1">
    <location>
        <begin position="697"/>
        <end position="719"/>
    </location>
</feature>
<feature type="compositionally biased region" description="Low complexity" evidence="1">
    <location>
        <begin position="775"/>
        <end position="788"/>
    </location>
</feature>
<feature type="compositionally biased region" description="Polar residues" evidence="1">
    <location>
        <begin position="942"/>
        <end position="958"/>
    </location>
</feature>
<feature type="region of interest" description="Disordered" evidence="1">
    <location>
        <begin position="1094"/>
        <end position="1125"/>
    </location>
</feature>
<feature type="compositionally biased region" description="Acidic residues" evidence="1">
    <location>
        <begin position="94"/>
        <end position="103"/>
    </location>
</feature>
<feature type="region of interest" description="Disordered" evidence="1">
    <location>
        <begin position="1"/>
        <end position="237"/>
    </location>
</feature>
<evidence type="ECO:0000313" key="2">
    <source>
        <dbReference type="EMBL" id="KAF1813758.1"/>
    </source>
</evidence>
<feature type="compositionally biased region" description="Polar residues" evidence="1">
    <location>
        <begin position="708"/>
        <end position="717"/>
    </location>
</feature>
<feature type="compositionally biased region" description="Low complexity" evidence="1">
    <location>
        <begin position="14"/>
        <end position="29"/>
    </location>
</feature>
<reference evidence="4" key="2">
    <citation type="submission" date="2020-04" db="EMBL/GenBank/DDBJ databases">
        <authorList>
            <consortium name="NCBI Genome Project"/>
        </authorList>
    </citation>
    <scope>NUCLEOTIDE SEQUENCE</scope>
    <source>
        <strain evidence="4">CBS 781.70</strain>
    </source>
</reference>
<feature type="region of interest" description="Disordered" evidence="1">
    <location>
        <begin position="771"/>
        <end position="797"/>
    </location>
</feature>
<feature type="compositionally biased region" description="Polar residues" evidence="1">
    <location>
        <begin position="65"/>
        <end position="82"/>
    </location>
</feature>
<feature type="region of interest" description="Disordered" evidence="1">
    <location>
        <begin position="1042"/>
        <end position="1077"/>
    </location>
</feature>
<feature type="region of interest" description="Disordered" evidence="1">
    <location>
        <begin position="1148"/>
        <end position="1171"/>
    </location>
</feature>
<dbReference type="GeneID" id="54419733"/>
<dbReference type="EMBL" id="ML975154">
    <property type="protein sequence ID" value="KAF1813758.1"/>
    <property type="molecule type" value="Genomic_DNA"/>
</dbReference>
<feature type="compositionally biased region" description="Polar residues" evidence="1">
    <location>
        <begin position="866"/>
        <end position="875"/>
    </location>
</feature>
<feature type="region of interest" description="Disordered" evidence="1">
    <location>
        <begin position="1450"/>
        <end position="1469"/>
    </location>
</feature>
<sequence length="1469" mass="160969">MDSDSDPFDETNISSPDPLALSPSISSPLKRVSASRTRAQPLRSGTGNAGRSSTTFQLPLDNHGASPSKSIFLSTGATSGSSPWKIKVTVEAEPREDENDENLESPTRKARIKKTSVAVPLRDEGVPSPAKRRGRGRKSEAGSIPKKRNGTPAKRRQSRKNSGGEDNDIFTLNEDQVAVRRRGRRKATAPVELDPDDYEQDLARSPDTPPLSNTEDPIPSPFLSDSPGEPRDVESMSVVKPLSQLLLETDQPESSLSSIGTATSDCSMLSAIARGSQNTRVRESAKTKNPTLLDVPRAALRPAPGVRRRIDFNALPAADSRTPDRSSTDVDLSSDLAQPSSPELDASHARSPAGLMKEGNSTMQSVKEIEPLPSCLRLDSVERAKRKKPLLMESIDGKDSARGDSLVSYPENENLLSTQQLDDDDIEEQDFTHIGEQTMLESEDMTMVTIDSLPSMRAAEDAEHQTIHPVLETEFAGDTCASSPVPAADIEDEGSYIPTPDPTESDFSDMVAIQKSPLLSYANRTPLAPISPAASNPPPVVVPAIVEPQNTTPKLSRAVKAGIALQGVVDTNTRTPPKKASVLKDRVDLFSPFGEDSQRGLREALRLGEELAKKEESNLRDEISPLAGRGRDDQSNNDALTAPLAPRQRQIPPHRAPPELQSEDKSSGEVTYPSLRKQISPSHLISPVQSELDEMDWRADTPPGTINAPPQTSTDAQARQVHHTIGDGHGHHSVVEDASVHSLPANPTPDAEEGTSRDIQEDIGGDIWEEEASRSSDISSPISSQEPDPNIGVVPIVQDPSIFKPRRSRLPRTWRRVSATDFSYADESAEDQSSIYPVLSEPSQIDVSLPSVPETAALPVEDTHSRLGSSMVNKQVRSEDNEFSLSKPDDSSFLLGRSTQSKPSQYEGPGEDTLISELFHNYHPVASSPPVVSIARGETEKQSTIPTVSAPTSGSSKVNVADKVIPQSSLLQPPSVRNNPRGSIPVRGSPLKQQVVFTSSPPRPSSPLQSREIQEQSKLDGYFLDYSDLSTVDESSHLVFEASNHSSIEDTPSPFSERSREQTSSQLLEDSIGSNELSHSDVRQLRNEMLKHCPVSNEDDDASSSQLTPESGTSRTSLEDDYSEDEIVAVDGRTEDISRTLGEVSTLISESGADTSSGYMSTSQELDSTSRVSYKEVQNTFTIPLRAAASSADVSLESESSEACNTPLEVSETDPSTSLSKHNHYSRAIDMTLPAQSGLIGRMTGGVLNALALTSPDHPGHPLLRKNCLLPRLEPWTRTHYVQMDIIYRLYKKNEDVFEPGAPWNVGIFEGTDFLRFDEIEYFNWGYYFKLKPGHIVIAALFYKLLKLKDINAWEALYKKPIDDALYEPHTGQNIDDWTIMLKLLAVIVGEFVRKDKADGYIIDMSEDQQRWRLKGEKKWILGGGYKSRTSIWGYRRVFETMPYQRRISPEEETASRAKVRKAHTKAAV</sequence>
<keyword evidence="3" id="KW-1185">Reference proteome</keyword>
<proteinExistence type="predicted"/>
<evidence type="ECO:0000256" key="1">
    <source>
        <dbReference type="SAM" id="MobiDB-lite"/>
    </source>
</evidence>
<protein>
    <submittedName>
        <fullName evidence="2 4">Uncharacterized protein</fullName>
    </submittedName>
</protein>
<feature type="compositionally biased region" description="Polar residues" evidence="1">
    <location>
        <begin position="329"/>
        <end position="341"/>
    </location>
</feature>
<evidence type="ECO:0000313" key="3">
    <source>
        <dbReference type="Proteomes" id="UP000504638"/>
    </source>
</evidence>
<feature type="compositionally biased region" description="Basic residues" evidence="1">
    <location>
        <begin position="145"/>
        <end position="159"/>
    </location>
</feature>
<gene>
    <name evidence="2 4" type="ORF">P152DRAFT_457123</name>
</gene>
<reference evidence="2 4" key="1">
    <citation type="submission" date="2020-01" db="EMBL/GenBank/DDBJ databases">
        <authorList>
            <consortium name="DOE Joint Genome Institute"/>
            <person name="Haridas S."/>
            <person name="Albert R."/>
            <person name="Binder M."/>
            <person name="Bloem J."/>
            <person name="Labutti K."/>
            <person name="Salamov A."/>
            <person name="Andreopoulos B."/>
            <person name="Baker S.E."/>
            <person name="Barry K."/>
            <person name="Bills G."/>
            <person name="Bluhm B.H."/>
            <person name="Cannon C."/>
            <person name="Castanera R."/>
            <person name="Culley D.E."/>
            <person name="Daum C."/>
            <person name="Ezra D."/>
            <person name="Gonzalez J.B."/>
            <person name="Henrissat B."/>
            <person name="Kuo A."/>
            <person name="Liang C."/>
            <person name="Lipzen A."/>
            <person name="Lutzoni F."/>
            <person name="Magnuson J."/>
            <person name="Mondo S."/>
            <person name="Nolan M."/>
            <person name="Ohm R."/>
            <person name="Pangilinan J."/>
            <person name="Park H.-J."/>
            <person name="Ramirez L."/>
            <person name="Alfaro M."/>
            <person name="Sun H."/>
            <person name="Tritt A."/>
            <person name="Yoshinaga Y."/>
            <person name="Zwiers L.-H."/>
            <person name="Turgeon B.G."/>
            <person name="Goodwin S.B."/>
            <person name="Spatafora J.W."/>
            <person name="Crous P.W."/>
            <person name="Grigoriev I.V."/>
        </authorList>
    </citation>
    <scope>NUCLEOTIDE SEQUENCE</scope>
    <source>
        <strain evidence="2 4">CBS 781.70</strain>
    </source>
</reference>
<feature type="compositionally biased region" description="Polar residues" evidence="1">
    <location>
        <begin position="1103"/>
        <end position="1116"/>
    </location>
</feature>
<dbReference type="OrthoDB" id="3946221at2759"/>
<feature type="region of interest" description="Disordered" evidence="1">
    <location>
        <begin position="1198"/>
        <end position="1221"/>
    </location>
</feature>
<dbReference type="RefSeq" id="XP_033535389.1">
    <property type="nucleotide sequence ID" value="XM_033679163.1"/>
</dbReference>
<dbReference type="Proteomes" id="UP000504638">
    <property type="component" value="Unplaced"/>
</dbReference>
<feature type="compositionally biased region" description="Polar residues" evidence="1">
    <location>
        <begin position="1043"/>
        <end position="1077"/>
    </location>
</feature>